<dbReference type="OrthoDB" id="5567124at2759"/>
<dbReference type="SMART" id="SM00563">
    <property type="entry name" value="PlsC"/>
    <property type="match status" value="1"/>
</dbReference>
<dbReference type="PANTHER" id="PTHR31605">
    <property type="entry name" value="GLYCEROL-3-PHOSPHATE O-ACYLTRANSFERASE 1"/>
    <property type="match status" value="1"/>
</dbReference>
<evidence type="ECO:0000313" key="5">
    <source>
        <dbReference type="Proteomes" id="UP000298030"/>
    </source>
</evidence>
<dbReference type="GO" id="GO:0004366">
    <property type="term" value="F:glycerol-3-phosphate O-acyltransferase activity"/>
    <property type="evidence" value="ECO:0007669"/>
    <property type="project" value="TreeGrafter"/>
</dbReference>
<keyword evidence="5" id="KW-1185">Reference proteome</keyword>
<name>A0A4Y7TTB1_COPMI</name>
<feature type="transmembrane region" description="Helical" evidence="1">
    <location>
        <begin position="334"/>
        <end position="362"/>
    </location>
</feature>
<dbReference type="GO" id="GO:0008654">
    <property type="term" value="P:phospholipid biosynthetic process"/>
    <property type="evidence" value="ECO:0007669"/>
    <property type="project" value="TreeGrafter"/>
</dbReference>
<gene>
    <name evidence="4" type="ORF">FA13DRAFT_1726508</name>
</gene>
<keyword evidence="4" id="KW-0012">Acyltransferase</keyword>
<evidence type="ECO:0000256" key="2">
    <source>
        <dbReference type="SAM" id="SignalP"/>
    </source>
</evidence>
<keyword evidence="1" id="KW-1133">Transmembrane helix</keyword>
<keyword evidence="4" id="KW-0808">Transferase</keyword>
<dbReference type="GO" id="GO:0016287">
    <property type="term" value="F:glycerone-phosphate O-acyltransferase activity"/>
    <property type="evidence" value="ECO:0007669"/>
    <property type="project" value="TreeGrafter"/>
</dbReference>
<dbReference type="PANTHER" id="PTHR31605:SF0">
    <property type="entry name" value="GLYCEROL-3-PHOSPHATE O-ACYLTRANSFERASE 1"/>
    <property type="match status" value="1"/>
</dbReference>
<dbReference type="CDD" id="cd07992">
    <property type="entry name" value="LPLAT_AAK14816-like"/>
    <property type="match status" value="1"/>
</dbReference>
<evidence type="ECO:0000259" key="3">
    <source>
        <dbReference type="SMART" id="SM00563"/>
    </source>
</evidence>
<feature type="transmembrane region" description="Helical" evidence="1">
    <location>
        <begin position="383"/>
        <end position="403"/>
    </location>
</feature>
<dbReference type="Pfam" id="PF01553">
    <property type="entry name" value="Acyltransferase"/>
    <property type="match status" value="1"/>
</dbReference>
<reference evidence="4 5" key="1">
    <citation type="journal article" date="2019" name="Nat. Ecol. Evol.">
        <title>Megaphylogeny resolves global patterns of mushroom evolution.</title>
        <authorList>
            <person name="Varga T."/>
            <person name="Krizsan K."/>
            <person name="Foldi C."/>
            <person name="Dima B."/>
            <person name="Sanchez-Garcia M."/>
            <person name="Sanchez-Ramirez S."/>
            <person name="Szollosi G.J."/>
            <person name="Szarkandi J.G."/>
            <person name="Papp V."/>
            <person name="Albert L."/>
            <person name="Andreopoulos W."/>
            <person name="Angelini C."/>
            <person name="Antonin V."/>
            <person name="Barry K.W."/>
            <person name="Bougher N.L."/>
            <person name="Buchanan P."/>
            <person name="Buyck B."/>
            <person name="Bense V."/>
            <person name="Catcheside P."/>
            <person name="Chovatia M."/>
            <person name="Cooper J."/>
            <person name="Damon W."/>
            <person name="Desjardin D."/>
            <person name="Finy P."/>
            <person name="Geml J."/>
            <person name="Haridas S."/>
            <person name="Hughes K."/>
            <person name="Justo A."/>
            <person name="Karasinski D."/>
            <person name="Kautmanova I."/>
            <person name="Kiss B."/>
            <person name="Kocsube S."/>
            <person name="Kotiranta H."/>
            <person name="LaButti K.M."/>
            <person name="Lechner B.E."/>
            <person name="Liimatainen K."/>
            <person name="Lipzen A."/>
            <person name="Lukacs Z."/>
            <person name="Mihaltcheva S."/>
            <person name="Morgado L.N."/>
            <person name="Niskanen T."/>
            <person name="Noordeloos M.E."/>
            <person name="Ohm R.A."/>
            <person name="Ortiz-Santana B."/>
            <person name="Ovrebo C."/>
            <person name="Racz N."/>
            <person name="Riley R."/>
            <person name="Savchenko A."/>
            <person name="Shiryaev A."/>
            <person name="Soop K."/>
            <person name="Spirin V."/>
            <person name="Szebenyi C."/>
            <person name="Tomsovsky M."/>
            <person name="Tulloss R.E."/>
            <person name="Uehling J."/>
            <person name="Grigoriev I.V."/>
            <person name="Vagvolgyi C."/>
            <person name="Papp T."/>
            <person name="Martin F.M."/>
            <person name="Miettinen O."/>
            <person name="Hibbett D.S."/>
            <person name="Nagy L.G."/>
        </authorList>
    </citation>
    <scope>NUCLEOTIDE SEQUENCE [LARGE SCALE GENOMIC DNA]</scope>
    <source>
        <strain evidence="4 5">FP101781</strain>
    </source>
</reference>
<feature type="domain" description="Phospholipid/glycerol acyltransferase" evidence="3">
    <location>
        <begin position="46"/>
        <end position="181"/>
    </location>
</feature>
<organism evidence="4 5">
    <name type="scientific">Coprinellus micaceus</name>
    <name type="common">Glistening ink-cap mushroom</name>
    <name type="synonym">Coprinus micaceus</name>
    <dbReference type="NCBI Taxonomy" id="71717"/>
    <lineage>
        <taxon>Eukaryota</taxon>
        <taxon>Fungi</taxon>
        <taxon>Dikarya</taxon>
        <taxon>Basidiomycota</taxon>
        <taxon>Agaricomycotina</taxon>
        <taxon>Agaricomycetes</taxon>
        <taxon>Agaricomycetidae</taxon>
        <taxon>Agaricales</taxon>
        <taxon>Agaricineae</taxon>
        <taxon>Psathyrellaceae</taxon>
        <taxon>Coprinellus</taxon>
    </lineage>
</organism>
<evidence type="ECO:0000256" key="1">
    <source>
        <dbReference type="SAM" id="Phobius"/>
    </source>
</evidence>
<dbReference type="InterPro" id="IPR052744">
    <property type="entry name" value="GPAT/DAPAT"/>
</dbReference>
<sequence length="534" mass="60686">MAKGQPTPAPPAYTLIRLFFRLVLNSFYGSIVVENAGYIPETGKACILCPNHSNSVLDAPLVSVSVPMDRRKLIRFTAKASLFGQKTFSSWLIQAAGTIPIQRRKDNPDGSADNTEAMESLMEALDAGDAICLFPEGISRYHPEVAPLKTGVARMVSDALGRNRDDPDFEVYVVPCSITYMHRQHFRSDVLVSWNKPMVFSVKNNPELIGPADFARVREVTRDLQEQIRAGILEAPTWDHIRNAKVAARIYAPLGTLMPLGEYVRLSRRFADVFSNAGKGELSNLTQADKDSILQLCKDLKAYQDELVALGVKDDRIRKPLPRLVIVYRMVIRLVWSLALFAVCLPGLILWTPVFITSRVAVRNFMKKGGPVYDTWDDISQHKALYGLMSVFLICVLVIFFTWRFTPFTVLITPAFLWMSMRWIEDGVATFRAFTALYRLLLIGKSALKNLRERRSELHSRVTNLAVDTLGLPEDPEKYFASVGGKEKGRVRGNWDHVFRYFSVKRRRKRDWNETLRLYDKVDYPIDDYPHADT</sequence>
<keyword evidence="1" id="KW-0472">Membrane</keyword>
<protein>
    <submittedName>
        <fullName evidence="4">Acyltransferase-domain-containing protein</fullName>
    </submittedName>
</protein>
<feature type="signal peptide" evidence="2">
    <location>
        <begin position="1"/>
        <end position="25"/>
    </location>
</feature>
<feature type="chain" id="PRO_5021448585" evidence="2">
    <location>
        <begin position="26"/>
        <end position="534"/>
    </location>
</feature>
<dbReference type="InterPro" id="IPR002123">
    <property type="entry name" value="Plipid/glycerol_acylTrfase"/>
</dbReference>
<accession>A0A4Y7TTB1</accession>
<comment type="caution">
    <text evidence="4">The sequence shown here is derived from an EMBL/GenBank/DDBJ whole genome shotgun (WGS) entry which is preliminary data.</text>
</comment>
<dbReference type="EMBL" id="QPFP01000004">
    <property type="protein sequence ID" value="TEB37413.1"/>
    <property type="molecule type" value="Genomic_DNA"/>
</dbReference>
<proteinExistence type="predicted"/>
<dbReference type="Proteomes" id="UP000298030">
    <property type="component" value="Unassembled WGS sequence"/>
</dbReference>
<dbReference type="AlphaFoldDB" id="A0A4Y7TTB1"/>
<keyword evidence="2" id="KW-0732">Signal</keyword>
<keyword evidence="1" id="KW-0812">Transmembrane</keyword>
<evidence type="ECO:0000313" key="4">
    <source>
        <dbReference type="EMBL" id="TEB37413.1"/>
    </source>
</evidence>
<dbReference type="SUPFAM" id="SSF69593">
    <property type="entry name" value="Glycerol-3-phosphate (1)-acyltransferase"/>
    <property type="match status" value="1"/>
</dbReference>